<accession>A0A2N5TVG0</accession>
<keyword evidence="3" id="KW-1185">Reference proteome</keyword>
<dbReference type="AlphaFoldDB" id="A0A2N5TVG0"/>
<proteinExistence type="predicted"/>
<dbReference type="OrthoDB" id="10601001at2759"/>
<evidence type="ECO:0000313" key="3">
    <source>
        <dbReference type="Proteomes" id="UP000235388"/>
    </source>
</evidence>
<sequence length="323" mass="35945">MLFLGFEAYSDAARFMDPTSHKVVVSRDYVVPSVTVASEDLQIHKDPKSLPAEVSASDTHVTLKTSSIVVLPSFPSKKASKANKVASQGSSVQIRSPPYIEEIDDESESEVSLETEALRVLGRNSEERDRMRAEIRREQARLSGTVALETDRVQGRHYSIPSADLARLRPTWEWAPDDYRPPNEIRGGVDESNILSSRRRPQPTMPGGLDEQPDIVNLVQPVTMTEALGSVLEKPLWLEAMTNEHASQLAHLTGDLVLAPKDEKVIGGMWVLSRKLNKANEVIRHKAHWVGFGNHQEPMKHLYETYASVAALAILEVSAPWDK</sequence>
<organism evidence="2 3">
    <name type="scientific">Puccinia coronata f. sp. avenae</name>
    <dbReference type="NCBI Taxonomy" id="200324"/>
    <lineage>
        <taxon>Eukaryota</taxon>
        <taxon>Fungi</taxon>
        <taxon>Dikarya</taxon>
        <taxon>Basidiomycota</taxon>
        <taxon>Pucciniomycotina</taxon>
        <taxon>Pucciniomycetes</taxon>
        <taxon>Pucciniales</taxon>
        <taxon>Pucciniaceae</taxon>
        <taxon>Puccinia</taxon>
    </lineage>
</organism>
<feature type="region of interest" description="Disordered" evidence="1">
    <location>
        <begin position="183"/>
        <end position="212"/>
    </location>
</feature>
<comment type="caution">
    <text evidence="2">The sequence shown here is derived from an EMBL/GenBank/DDBJ whole genome shotgun (WGS) entry which is preliminary data.</text>
</comment>
<evidence type="ECO:0008006" key="4">
    <source>
        <dbReference type="Google" id="ProtNLM"/>
    </source>
</evidence>
<dbReference type="EMBL" id="PGCJ01000409">
    <property type="protein sequence ID" value="PLW29477.1"/>
    <property type="molecule type" value="Genomic_DNA"/>
</dbReference>
<name>A0A2N5TVG0_9BASI</name>
<evidence type="ECO:0000313" key="2">
    <source>
        <dbReference type="EMBL" id="PLW29477.1"/>
    </source>
</evidence>
<dbReference type="Proteomes" id="UP000235388">
    <property type="component" value="Unassembled WGS sequence"/>
</dbReference>
<reference evidence="2 3" key="1">
    <citation type="submission" date="2017-11" db="EMBL/GenBank/DDBJ databases">
        <title>De novo assembly and phasing of dikaryotic genomes from two isolates of Puccinia coronata f. sp. avenae, the causal agent of oat crown rust.</title>
        <authorList>
            <person name="Miller M.E."/>
            <person name="Zhang Y."/>
            <person name="Omidvar V."/>
            <person name="Sperschneider J."/>
            <person name="Schwessinger B."/>
            <person name="Raley C."/>
            <person name="Palmer J.M."/>
            <person name="Garnica D."/>
            <person name="Upadhyaya N."/>
            <person name="Rathjen J."/>
            <person name="Taylor J.M."/>
            <person name="Park R.F."/>
            <person name="Dodds P.N."/>
            <person name="Hirsch C.D."/>
            <person name="Kianian S.F."/>
            <person name="Figueroa M."/>
        </authorList>
    </citation>
    <scope>NUCLEOTIDE SEQUENCE [LARGE SCALE GENOMIC DNA]</scope>
    <source>
        <strain evidence="2">12NC29</strain>
    </source>
</reference>
<gene>
    <name evidence="2" type="ORF">PCANC_26055</name>
</gene>
<protein>
    <recommendedName>
        <fullName evidence="4">Reverse transcriptase Ty1/copia-type domain-containing protein</fullName>
    </recommendedName>
</protein>
<evidence type="ECO:0000256" key="1">
    <source>
        <dbReference type="SAM" id="MobiDB-lite"/>
    </source>
</evidence>